<comment type="subcellular location">
    <subcellularLocation>
        <location evidence="1">Cell membrane</location>
        <topology evidence="1">Multi-pass membrane protein</topology>
    </subcellularLocation>
</comment>
<feature type="domain" description="HMA" evidence="18">
    <location>
        <begin position="158"/>
        <end position="221"/>
    </location>
</feature>
<evidence type="ECO:0000313" key="20">
    <source>
        <dbReference type="Proteomes" id="UP001596002"/>
    </source>
</evidence>
<dbReference type="InterPro" id="IPR018303">
    <property type="entry name" value="ATPase_P-typ_P_site"/>
</dbReference>
<dbReference type="Pfam" id="PF00403">
    <property type="entry name" value="HMA"/>
    <property type="match status" value="2"/>
</dbReference>
<evidence type="ECO:0000256" key="2">
    <source>
        <dbReference type="ARBA" id="ARBA00006024"/>
    </source>
</evidence>
<keyword evidence="5" id="KW-0104">Cadmium</keyword>
<evidence type="ECO:0000256" key="1">
    <source>
        <dbReference type="ARBA" id="ARBA00004651"/>
    </source>
</evidence>
<evidence type="ECO:0000256" key="14">
    <source>
        <dbReference type="ARBA" id="ARBA00023136"/>
    </source>
</evidence>
<organism evidence="19 20">
    <name type="scientific">Effusibacillus consociatus</name>
    <dbReference type="NCBI Taxonomy" id="1117041"/>
    <lineage>
        <taxon>Bacteria</taxon>
        <taxon>Bacillati</taxon>
        <taxon>Bacillota</taxon>
        <taxon>Bacilli</taxon>
        <taxon>Bacillales</taxon>
        <taxon>Alicyclobacillaceae</taxon>
        <taxon>Effusibacillus</taxon>
    </lineage>
</organism>
<keyword evidence="6" id="KW-0597">Phosphoprotein</keyword>
<comment type="caution">
    <text evidence="19">The sequence shown here is derived from an EMBL/GenBank/DDBJ whole genome shotgun (WGS) entry which is preliminary data.</text>
</comment>
<evidence type="ECO:0000256" key="10">
    <source>
        <dbReference type="ARBA" id="ARBA00022840"/>
    </source>
</evidence>
<keyword evidence="11" id="KW-1278">Translocase</keyword>
<keyword evidence="7 17" id="KW-0812">Transmembrane</keyword>
<evidence type="ECO:0000256" key="16">
    <source>
        <dbReference type="ARBA" id="ARBA00049338"/>
    </source>
</evidence>
<keyword evidence="9 17" id="KW-0547">Nucleotide-binding</keyword>
<dbReference type="PROSITE" id="PS50846">
    <property type="entry name" value="HMA_2"/>
    <property type="match status" value="2"/>
</dbReference>
<dbReference type="NCBIfam" id="TIGR01494">
    <property type="entry name" value="ATPase_P-type"/>
    <property type="match status" value="1"/>
</dbReference>
<accession>A0ABV9Q7L2</accession>
<evidence type="ECO:0000256" key="13">
    <source>
        <dbReference type="ARBA" id="ARBA00023065"/>
    </source>
</evidence>
<evidence type="ECO:0000256" key="8">
    <source>
        <dbReference type="ARBA" id="ARBA00022723"/>
    </source>
</evidence>
<dbReference type="InterPro" id="IPR027256">
    <property type="entry name" value="P-typ_ATPase_IB"/>
</dbReference>
<evidence type="ECO:0000256" key="5">
    <source>
        <dbReference type="ARBA" id="ARBA00022539"/>
    </source>
</evidence>
<keyword evidence="13" id="KW-0406">Ion transport</keyword>
<dbReference type="NCBIfam" id="TIGR01525">
    <property type="entry name" value="ATPase-IB_hvy"/>
    <property type="match status" value="1"/>
</dbReference>
<dbReference type="PANTHER" id="PTHR48085:SF5">
    <property type="entry name" value="CADMIUM_ZINC-TRANSPORTING ATPASE HMA4-RELATED"/>
    <property type="match status" value="1"/>
</dbReference>
<evidence type="ECO:0000256" key="12">
    <source>
        <dbReference type="ARBA" id="ARBA00022989"/>
    </source>
</evidence>
<dbReference type="InterPro" id="IPR036163">
    <property type="entry name" value="HMA_dom_sf"/>
</dbReference>
<dbReference type="NCBIfam" id="TIGR01512">
    <property type="entry name" value="ATPase-IB2_Cd"/>
    <property type="match status" value="1"/>
</dbReference>
<dbReference type="Gene3D" id="3.40.50.1000">
    <property type="entry name" value="HAD superfamily/HAD-like"/>
    <property type="match status" value="1"/>
</dbReference>
<evidence type="ECO:0000256" key="4">
    <source>
        <dbReference type="ARBA" id="ARBA00022475"/>
    </source>
</evidence>
<dbReference type="CDD" id="cd00371">
    <property type="entry name" value="HMA"/>
    <property type="match status" value="2"/>
</dbReference>
<dbReference type="SUPFAM" id="SSF56784">
    <property type="entry name" value="HAD-like"/>
    <property type="match status" value="1"/>
</dbReference>
<feature type="transmembrane region" description="Helical" evidence="17">
    <location>
        <begin position="266"/>
        <end position="283"/>
    </location>
</feature>
<dbReference type="InterPro" id="IPR001757">
    <property type="entry name" value="P_typ_ATPase"/>
</dbReference>
<evidence type="ECO:0000256" key="17">
    <source>
        <dbReference type="RuleBase" id="RU362081"/>
    </source>
</evidence>
<dbReference type="SFLD" id="SFLDS00003">
    <property type="entry name" value="Haloacid_Dehalogenase"/>
    <property type="match status" value="1"/>
</dbReference>
<dbReference type="SUPFAM" id="SSF81653">
    <property type="entry name" value="Calcium ATPase, transduction domain A"/>
    <property type="match status" value="1"/>
</dbReference>
<evidence type="ECO:0000313" key="19">
    <source>
        <dbReference type="EMBL" id="MFC4769888.1"/>
    </source>
</evidence>
<dbReference type="SUPFAM" id="SSF81665">
    <property type="entry name" value="Calcium ATPase, transmembrane domain M"/>
    <property type="match status" value="1"/>
</dbReference>
<evidence type="ECO:0000256" key="7">
    <source>
        <dbReference type="ARBA" id="ARBA00022692"/>
    </source>
</evidence>
<dbReference type="NCBIfam" id="TIGR01511">
    <property type="entry name" value="ATPase-IB1_Cu"/>
    <property type="match status" value="1"/>
</dbReference>
<keyword evidence="3" id="KW-0813">Transport</keyword>
<dbReference type="EMBL" id="JBHSHC010000149">
    <property type="protein sequence ID" value="MFC4769888.1"/>
    <property type="molecule type" value="Genomic_DNA"/>
</dbReference>
<dbReference type="InterPro" id="IPR044492">
    <property type="entry name" value="P_typ_ATPase_HD_dom"/>
</dbReference>
<evidence type="ECO:0000256" key="9">
    <source>
        <dbReference type="ARBA" id="ARBA00022741"/>
    </source>
</evidence>
<dbReference type="RefSeq" id="WP_380028933.1">
    <property type="nucleotide sequence ID" value="NZ_JBHSHC010000149.1"/>
</dbReference>
<dbReference type="InterPro" id="IPR023299">
    <property type="entry name" value="ATPase_P-typ_cyto_dom_N"/>
</dbReference>
<dbReference type="SFLD" id="SFLDG00002">
    <property type="entry name" value="C1.7:_P-type_atpase_like"/>
    <property type="match status" value="1"/>
</dbReference>
<feature type="transmembrane region" description="Helical" evidence="17">
    <location>
        <begin position="467"/>
        <end position="486"/>
    </location>
</feature>
<keyword evidence="14 17" id="KW-0472">Membrane</keyword>
<dbReference type="SFLD" id="SFLDF00027">
    <property type="entry name" value="p-type_atpase"/>
    <property type="match status" value="1"/>
</dbReference>
<dbReference type="Pfam" id="PF00122">
    <property type="entry name" value="E1-E2_ATPase"/>
    <property type="match status" value="1"/>
</dbReference>
<dbReference type="SUPFAM" id="SSF55008">
    <property type="entry name" value="HMA, heavy metal-associated domain"/>
    <property type="match status" value="2"/>
</dbReference>
<feature type="transmembrane region" description="Helical" evidence="17">
    <location>
        <begin position="242"/>
        <end position="260"/>
    </location>
</feature>
<dbReference type="Gene3D" id="3.40.1110.10">
    <property type="entry name" value="Calcium-transporting ATPase, cytoplasmic domain N"/>
    <property type="match status" value="1"/>
</dbReference>
<dbReference type="PRINTS" id="PR00941">
    <property type="entry name" value="CDATPASE"/>
</dbReference>
<dbReference type="CDD" id="cd07545">
    <property type="entry name" value="P-type_ATPase_Cd-like"/>
    <property type="match status" value="1"/>
</dbReference>
<dbReference type="PROSITE" id="PS01047">
    <property type="entry name" value="HMA_1"/>
    <property type="match status" value="1"/>
</dbReference>
<dbReference type="Proteomes" id="UP001596002">
    <property type="component" value="Unassembled WGS sequence"/>
</dbReference>
<dbReference type="InterPro" id="IPR023214">
    <property type="entry name" value="HAD_sf"/>
</dbReference>
<dbReference type="InterPro" id="IPR036412">
    <property type="entry name" value="HAD-like_sf"/>
</dbReference>
<dbReference type="Pfam" id="PF00702">
    <property type="entry name" value="Hydrolase"/>
    <property type="match status" value="1"/>
</dbReference>
<keyword evidence="8 17" id="KW-0479">Metal-binding</keyword>
<dbReference type="PANTHER" id="PTHR48085">
    <property type="entry name" value="CADMIUM/ZINC-TRANSPORTING ATPASE HMA2-RELATED"/>
    <property type="match status" value="1"/>
</dbReference>
<comment type="catalytic activity">
    <reaction evidence="16">
        <text>Cd(2+)(in) + ATP + H2O = Cd(2+)(out) + ADP + phosphate + H(+)</text>
        <dbReference type="Rhea" id="RHEA:12132"/>
        <dbReference type="ChEBI" id="CHEBI:15377"/>
        <dbReference type="ChEBI" id="CHEBI:15378"/>
        <dbReference type="ChEBI" id="CHEBI:30616"/>
        <dbReference type="ChEBI" id="CHEBI:43474"/>
        <dbReference type="ChEBI" id="CHEBI:48775"/>
        <dbReference type="ChEBI" id="CHEBI:456216"/>
        <dbReference type="EC" id="7.2.2.21"/>
    </reaction>
</comment>
<evidence type="ECO:0000256" key="6">
    <source>
        <dbReference type="ARBA" id="ARBA00022553"/>
    </source>
</evidence>
<dbReference type="InterPro" id="IPR051014">
    <property type="entry name" value="Cation_Transport_ATPase_IB"/>
</dbReference>
<dbReference type="PROSITE" id="PS01229">
    <property type="entry name" value="COF_2"/>
    <property type="match status" value="1"/>
</dbReference>
<proteinExistence type="inferred from homology"/>
<dbReference type="EC" id="7.2.2.21" evidence="15"/>
<gene>
    <name evidence="19" type="ORF">ACFO8Q_21520</name>
</gene>
<keyword evidence="4 17" id="KW-1003">Cell membrane</keyword>
<feature type="transmembrane region" description="Helical" evidence="17">
    <location>
        <begin position="498"/>
        <end position="523"/>
    </location>
</feature>
<keyword evidence="12 17" id="KW-1133">Transmembrane helix</keyword>
<feature type="transmembrane region" description="Helical" evidence="17">
    <location>
        <begin position="807"/>
        <end position="825"/>
    </location>
</feature>
<evidence type="ECO:0000256" key="11">
    <source>
        <dbReference type="ARBA" id="ARBA00022967"/>
    </source>
</evidence>
<dbReference type="PROSITE" id="PS00154">
    <property type="entry name" value="ATPASE_E1_E2"/>
    <property type="match status" value="1"/>
</dbReference>
<dbReference type="InterPro" id="IPR017969">
    <property type="entry name" value="Heavy-metal-associated_CS"/>
</dbReference>
<dbReference type="InterPro" id="IPR006121">
    <property type="entry name" value="HMA_dom"/>
</dbReference>
<sequence length="853" mass="92704">MKHSHAHSHGHDCCLHEEEQHSPVSGECCSHGAHKHNVTLESHCRDGCCEPHKEGVLVQLPVLSDEKQGITEPLSPNEAHSVFIIEGMDCGECARTVERVVGKLEGIRKIQVNFNTTKMSAVHTVDVPIIIKTIEQIGYRASLAETTLGGNGLNQPVKTSEFALYGMDCADCAANVEKRLSKVEGVVTATVNFGASKLRVIHTCSVERIIKAVDEAGYRAELQGQAKAQENVSYWEKHKRTILTAISGIALGMGFLFEYGGFAESIAVSCYMFSMILGGYYAARSGWYALKSRTLDMNFLMTVAAIGAAAIGQWSEGATVVFLFSVGNWLQAMTMERTRRSIRSLMDLAPKEALVKRDGREIKLPLSEVNIGDIVIVRPGERLPMDGIVLRGSSTVNQAPITGESIPVLKQEGEEVFAGTINETGALEFRVTKRVEDTTLSRIIHLVEEAQAQKAPSQQFVDKFAQYYTPAVVLLAALIAVVPPFFTGDPFRDWVYRALALLVIACPCALVISTPVSIVAAIGNAAKQGVLIKGGAFLEQMGAIQAIAFDKTGTLTEGKPKVVNVDVFENISNVSLLEIAAAIESRSEHPLAKAIMDEYLKLVLPSVEGFVALTGKGAEGTVNGVLYRIGKPAWFDELGYQWRDQLQSVTDQQEQGNTVILLGNESKVLGLIAISDVLRETSAETIRRLKEAGIVHTVMLTGDNERTAKAIQKQVGVDEYQGELLPEHKLQRIQELKRRFQRVAMVGDGINDAPALASADIGIAMGGAGTDTALETADIVLMSDDLSKLSFTVRLSRRALAIIKQNIWFSLLVKAVFLVLTVMGLSNLWMAVFADTGAALIVITNGMRLMNTR</sequence>
<evidence type="ECO:0000256" key="15">
    <source>
        <dbReference type="ARBA" id="ARBA00039103"/>
    </source>
</evidence>
<keyword evidence="20" id="KW-1185">Reference proteome</keyword>
<dbReference type="Gene3D" id="3.30.70.100">
    <property type="match status" value="2"/>
</dbReference>
<comment type="similarity">
    <text evidence="2 17">Belongs to the cation transport ATPase (P-type) (TC 3.A.3) family. Type IB subfamily.</text>
</comment>
<dbReference type="InterPro" id="IPR008250">
    <property type="entry name" value="ATPase_P-typ_transduc_dom_A_sf"/>
</dbReference>
<name>A0ABV9Q7L2_9BACL</name>
<reference evidence="20" key="1">
    <citation type="journal article" date="2019" name="Int. J. Syst. Evol. Microbiol.">
        <title>The Global Catalogue of Microorganisms (GCM) 10K type strain sequencing project: providing services to taxonomists for standard genome sequencing and annotation.</title>
        <authorList>
            <consortium name="The Broad Institute Genomics Platform"/>
            <consortium name="The Broad Institute Genome Sequencing Center for Infectious Disease"/>
            <person name="Wu L."/>
            <person name="Ma J."/>
        </authorList>
    </citation>
    <scope>NUCLEOTIDE SEQUENCE [LARGE SCALE GENOMIC DNA]</scope>
    <source>
        <strain evidence="20">WYCCWR 12678</strain>
    </source>
</reference>
<dbReference type="PRINTS" id="PR00119">
    <property type="entry name" value="CATATPASE"/>
</dbReference>
<dbReference type="InterPro" id="IPR023298">
    <property type="entry name" value="ATPase_P-typ_TM_dom_sf"/>
</dbReference>
<feature type="domain" description="HMA" evidence="18">
    <location>
        <begin position="79"/>
        <end position="142"/>
    </location>
</feature>
<dbReference type="Gene3D" id="2.70.150.10">
    <property type="entry name" value="Calcium-transporting ATPase, cytoplasmic transduction domain A"/>
    <property type="match status" value="1"/>
</dbReference>
<keyword evidence="10 17" id="KW-0067">ATP-binding</keyword>
<protein>
    <recommendedName>
        <fullName evidence="15">Cd(2+)-exporting ATPase</fullName>
        <ecNumber evidence="15">7.2.2.21</ecNumber>
    </recommendedName>
</protein>
<evidence type="ECO:0000256" key="3">
    <source>
        <dbReference type="ARBA" id="ARBA00022448"/>
    </source>
</evidence>
<dbReference type="InterPro" id="IPR059000">
    <property type="entry name" value="ATPase_P-type_domA"/>
</dbReference>
<evidence type="ECO:0000259" key="18">
    <source>
        <dbReference type="PROSITE" id="PS50846"/>
    </source>
</evidence>